<dbReference type="GO" id="GO:0006508">
    <property type="term" value="P:proteolysis"/>
    <property type="evidence" value="ECO:0007669"/>
    <property type="project" value="UniProtKB-KW"/>
</dbReference>
<dbReference type="OMA" id="QRYWIRD"/>
<keyword evidence="12 15" id="KW-0482">Metalloprotease</keyword>
<keyword evidence="18" id="KW-1185">Reference proteome</keyword>
<accession>A0A1S3IM22</accession>
<evidence type="ECO:0000256" key="4">
    <source>
        <dbReference type="ARBA" id="ARBA00012063"/>
    </source>
</evidence>
<keyword evidence="10 15" id="KW-0378">Hydrolase</keyword>
<dbReference type="GO" id="GO:0046872">
    <property type="term" value="F:metal ion binding"/>
    <property type="evidence" value="ECO:0007669"/>
    <property type="project" value="UniProtKB-KW"/>
</dbReference>
<dbReference type="Proteomes" id="UP000085678">
    <property type="component" value="Unplaced"/>
</dbReference>
<feature type="binding site" evidence="17">
    <location>
        <position position="457"/>
    </location>
    <ligand>
        <name>Zn(2+)</name>
        <dbReference type="ChEBI" id="CHEBI:29105"/>
        <note>catalytic</note>
    </ligand>
</feature>
<feature type="active site" evidence="16">
    <location>
        <position position="458"/>
    </location>
</feature>
<organism evidence="18 20">
    <name type="scientific">Lingula anatina</name>
    <name type="common">Brachiopod</name>
    <name type="synonym">Lingula unguis</name>
    <dbReference type="NCBI Taxonomy" id="7574"/>
    <lineage>
        <taxon>Eukaryota</taxon>
        <taxon>Metazoa</taxon>
        <taxon>Spiralia</taxon>
        <taxon>Lophotrochozoa</taxon>
        <taxon>Brachiopoda</taxon>
        <taxon>Linguliformea</taxon>
        <taxon>Lingulata</taxon>
        <taxon>Lingulida</taxon>
        <taxon>Linguloidea</taxon>
        <taxon>Lingulidae</taxon>
        <taxon>Lingula</taxon>
    </lineage>
</organism>
<dbReference type="RefSeq" id="XP_013399133.2">
    <property type="nucleotide sequence ID" value="XM_013543679.2"/>
</dbReference>
<protein>
    <recommendedName>
        <fullName evidence="5 15">Dipeptidyl peptidase 3</fullName>
        <ecNumber evidence="4 15">3.4.14.4</ecNumber>
    </recommendedName>
    <alternativeName>
        <fullName evidence="13 15">Dipeptidyl aminopeptidase III</fullName>
    </alternativeName>
    <alternativeName>
        <fullName evidence="14 15">Dipeptidyl peptidase III</fullName>
    </alternativeName>
</protein>
<evidence type="ECO:0000256" key="11">
    <source>
        <dbReference type="ARBA" id="ARBA00022833"/>
    </source>
</evidence>
<evidence type="ECO:0000313" key="19">
    <source>
        <dbReference type="RefSeq" id="XP_013399132.2"/>
    </source>
</evidence>
<evidence type="ECO:0000256" key="17">
    <source>
        <dbReference type="PIRSR" id="PIRSR007828-2"/>
    </source>
</evidence>
<evidence type="ECO:0000256" key="8">
    <source>
        <dbReference type="ARBA" id="ARBA00022670"/>
    </source>
</evidence>
<dbReference type="FunFam" id="3.30.540.30:FF:000002">
    <property type="entry name" value="Dipeptidyl peptidase 3"/>
    <property type="match status" value="1"/>
</dbReference>
<keyword evidence="6 15" id="KW-0031">Aminopeptidase</keyword>
<evidence type="ECO:0000313" key="18">
    <source>
        <dbReference type="Proteomes" id="UP000085678"/>
    </source>
</evidence>
<evidence type="ECO:0000256" key="7">
    <source>
        <dbReference type="ARBA" id="ARBA00022490"/>
    </source>
</evidence>
<dbReference type="KEGG" id="lak:106165474"/>
<comment type="similarity">
    <text evidence="3 15">Belongs to the peptidase M49 family.</text>
</comment>
<evidence type="ECO:0000256" key="12">
    <source>
        <dbReference type="ARBA" id="ARBA00023049"/>
    </source>
</evidence>
<keyword evidence="8 15" id="KW-0645">Protease</keyword>
<feature type="binding site" evidence="17">
    <location>
        <position position="515"/>
    </location>
    <ligand>
        <name>Zn(2+)</name>
        <dbReference type="ChEBI" id="CHEBI:29105"/>
        <note>catalytic</note>
    </ligand>
</feature>
<evidence type="ECO:0000256" key="1">
    <source>
        <dbReference type="ARBA" id="ARBA00001336"/>
    </source>
</evidence>
<name>A0A1S3IM22_LINAN</name>
<keyword evidence="9 15" id="KW-0479">Metal-binding</keyword>
<evidence type="ECO:0000256" key="16">
    <source>
        <dbReference type="PIRSR" id="PIRSR007828-1"/>
    </source>
</evidence>
<dbReference type="GO" id="GO:0004177">
    <property type="term" value="F:aminopeptidase activity"/>
    <property type="evidence" value="ECO:0007669"/>
    <property type="project" value="UniProtKB-KW"/>
</dbReference>
<dbReference type="InterPro" id="IPR039461">
    <property type="entry name" value="Peptidase_M49"/>
</dbReference>
<dbReference type="PANTHER" id="PTHR23422:SF11">
    <property type="entry name" value="DIPEPTIDYL PEPTIDASE 3"/>
    <property type="match status" value="1"/>
</dbReference>
<evidence type="ECO:0000256" key="15">
    <source>
        <dbReference type="PIRNR" id="PIRNR007828"/>
    </source>
</evidence>
<dbReference type="GO" id="GO:0008239">
    <property type="term" value="F:dipeptidyl-peptidase activity"/>
    <property type="evidence" value="ECO:0007669"/>
    <property type="project" value="UniProtKB-UniRule"/>
</dbReference>
<comment type="catalytic activity">
    <reaction evidence="1 15">
        <text>Release of an N-terminal dipeptide from a peptide comprising four or more residues, with broad specificity. Also acts on dipeptidyl 2-naphthylamides.</text>
        <dbReference type="EC" id="3.4.14.4"/>
    </reaction>
</comment>
<dbReference type="GO" id="GO:0005737">
    <property type="term" value="C:cytoplasm"/>
    <property type="evidence" value="ECO:0007669"/>
    <property type="project" value="UniProtKB-SubCell"/>
</dbReference>
<evidence type="ECO:0000256" key="14">
    <source>
        <dbReference type="ARBA" id="ARBA00032119"/>
    </source>
</evidence>
<evidence type="ECO:0000313" key="20">
    <source>
        <dbReference type="RefSeq" id="XP_013399133.2"/>
    </source>
</evidence>
<dbReference type="PIRSF" id="PIRSF007828">
    <property type="entry name" value="Dipeptidyl-peptidase_III"/>
    <property type="match status" value="1"/>
</dbReference>
<evidence type="ECO:0000256" key="5">
    <source>
        <dbReference type="ARBA" id="ARBA00014713"/>
    </source>
</evidence>
<dbReference type="GeneID" id="106165474"/>
<dbReference type="FunFam" id="3.30.540.30:FF:000008">
    <property type="entry name" value="Dipeptidyl peptidase 3"/>
    <property type="match status" value="1"/>
</dbReference>
<evidence type="ECO:0000256" key="2">
    <source>
        <dbReference type="ARBA" id="ARBA00004496"/>
    </source>
</evidence>
<evidence type="ECO:0000256" key="6">
    <source>
        <dbReference type="ARBA" id="ARBA00022438"/>
    </source>
</evidence>
<comment type="cofactor">
    <cofactor evidence="15 17">
        <name>Zn(2+)</name>
        <dbReference type="ChEBI" id="CHEBI:29105"/>
    </cofactor>
    <text evidence="15 17">Binds 1 zinc ion per subunit.</text>
</comment>
<dbReference type="InterPro" id="IPR005317">
    <property type="entry name" value="Dipeptidyl-peptase3"/>
</dbReference>
<reference evidence="19 20" key="1">
    <citation type="submission" date="2025-04" db="UniProtKB">
        <authorList>
            <consortium name="RefSeq"/>
        </authorList>
    </citation>
    <scope>IDENTIFICATION</scope>
    <source>
        <tissue evidence="19 20">Gonads</tissue>
    </source>
</reference>
<dbReference type="EC" id="3.4.14.4" evidence="4 15"/>
<comment type="subcellular location">
    <subcellularLocation>
        <location evidence="2">Cytoplasm</location>
    </subcellularLocation>
</comment>
<sequence length="734" mass="82559">MAAPKTNLSEYILPNDTGVCLLECKTAFEGLTPKERMYAHYIAQAAFNGGLIVLLQTSPESPGIYLLFQKLFRAQSLSDLKELALKTGLTEAEYEGLLIYAAGVYSNMGNYKSFGDSKFIPTVPKEKFKSLVFASAAYEQDAKAIEQLWNRVGDAMYSLTERNKQLGLGQQGISTYFSGNCDLKDAEVAQKFLDSKELSAYNTRLFKTSDKEYEIRLASSLKDGEKTPACEDVEKVLGKHEFTPEGSSTPITFTVTRGDYAELMNLVVQNVEKAAEYAANSEERNMMKCYAHSFTCGSICSHKDGSRHWIKDKGPIVETYIGFIESYRDPFGVRGEFEGFAAMVNKEMSAKFARLVDKAEDILPLMPWPAEFEKDTFLRPDFTSLDVLAFGGSGIPAGINIPNYDDIRQSEGFKNVSLGNVIVSGYKDQKVTFLEEQDVELYVKYKVPSFEVQVGLHELLGHGSGKLFIKEADGKFNFDVHKVINPLTGSKIEKWYEGKETWDSKFPVISSSYEECRAECVGLYLCLSETVLSIFGHSGQEADDLVYINWLNMVRAGFLGLEFYSPQTQAWKQAHMNARFVILRVLLEAGNNLVTVQQTTGADGEPDVVIHLDRTKIHTVGKKAIGDFLQKLQIYKSTADYESAKAMYDYYSKVSDDQEPKFQSLRDIVIARKQSRKMFVQCNTKIKGDTVELVEYEASPTGVIQSFKERFPSTDIDDKLQTLWDMDSKYFENM</sequence>
<dbReference type="STRING" id="7574.A0A1S3IM22"/>
<dbReference type="GO" id="GO:0008235">
    <property type="term" value="F:metalloexopeptidase activity"/>
    <property type="evidence" value="ECO:0007669"/>
    <property type="project" value="InterPro"/>
</dbReference>
<keyword evidence="7 15" id="KW-0963">Cytoplasm</keyword>
<keyword evidence="11 15" id="KW-0862">Zinc</keyword>
<dbReference type="Pfam" id="PF03571">
    <property type="entry name" value="Peptidase_M49"/>
    <property type="match status" value="1"/>
</dbReference>
<dbReference type="OrthoDB" id="4694525at2759"/>
<evidence type="ECO:0000256" key="13">
    <source>
        <dbReference type="ARBA" id="ARBA00031288"/>
    </source>
</evidence>
<evidence type="ECO:0000256" key="9">
    <source>
        <dbReference type="ARBA" id="ARBA00022723"/>
    </source>
</evidence>
<feature type="binding site" evidence="17">
    <location>
        <position position="462"/>
    </location>
    <ligand>
        <name>Zn(2+)</name>
        <dbReference type="ChEBI" id="CHEBI:29105"/>
        <note>catalytic</note>
    </ligand>
</feature>
<evidence type="ECO:0000256" key="10">
    <source>
        <dbReference type="ARBA" id="ARBA00022801"/>
    </source>
</evidence>
<dbReference type="FunFam" id="3.30.540.30:FF:000001">
    <property type="entry name" value="Dipeptidyl peptidase 3"/>
    <property type="match status" value="1"/>
</dbReference>
<dbReference type="PANTHER" id="PTHR23422">
    <property type="entry name" value="DIPEPTIDYL PEPTIDASE III-RELATED"/>
    <property type="match status" value="1"/>
</dbReference>
<accession>A0A1S3HGX3</accession>
<dbReference type="AlphaFoldDB" id="A0A1S3IM22"/>
<gene>
    <name evidence="19 20" type="primary">LOC106165474</name>
</gene>
<dbReference type="RefSeq" id="XP_013399132.2">
    <property type="nucleotide sequence ID" value="XM_013543678.2"/>
</dbReference>
<proteinExistence type="inferred from homology"/>
<evidence type="ECO:0000256" key="3">
    <source>
        <dbReference type="ARBA" id="ARBA00010200"/>
    </source>
</evidence>
<dbReference type="Gene3D" id="3.30.540.30">
    <property type="match status" value="3"/>
</dbReference>